<gene>
    <name evidence="1" type="ORF">PXH66_08845</name>
</gene>
<accession>A0AAF0CRZ1</accession>
<dbReference type="Proteomes" id="UP001218638">
    <property type="component" value="Chromosome"/>
</dbReference>
<dbReference type="EMBL" id="CP119075">
    <property type="protein sequence ID" value="WED66955.1"/>
    <property type="molecule type" value="Genomic_DNA"/>
</dbReference>
<name>A0AAF0CRZ1_9BACT</name>
<dbReference type="Gene3D" id="3.90.245.10">
    <property type="entry name" value="Ribonucleoside hydrolase-like"/>
    <property type="match status" value="1"/>
</dbReference>
<protein>
    <recommendedName>
        <fullName evidence="3">Inosine/uridine-preferring nucleoside hydrolase domain-containing protein</fullName>
    </recommendedName>
</protein>
<reference evidence="1" key="1">
    <citation type="submission" date="2023-03" db="EMBL/GenBank/DDBJ databases">
        <title>Lomoglobus Profundus gen. nov., sp. nov., a novel member of the phylum Verrucomicrobia, isolated from deep-marine sediment of South China Sea.</title>
        <authorList>
            <person name="Ahmad T."/>
            <person name="Ishaq S.E."/>
            <person name="Wang F."/>
        </authorList>
    </citation>
    <scope>NUCLEOTIDE SEQUENCE</scope>
    <source>
        <strain evidence="1">LMO-M01</strain>
    </source>
</reference>
<dbReference type="GO" id="GO:0016799">
    <property type="term" value="F:hydrolase activity, hydrolyzing N-glycosyl compounds"/>
    <property type="evidence" value="ECO:0007669"/>
    <property type="project" value="InterPro"/>
</dbReference>
<evidence type="ECO:0000313" key="1">
    <source>
        <dbReference type="EMBL" id="WED66955.1"/>
    </source>
</evidence>
<dbReference type="InterPro" id="IPR036452">
    <property type="entry name" value="Ribo_hydro-like"/>
</dbReference>
<organism evidence="1 2">
    <name type="scientific">Synoicihabitans lomoniglobus</name>
    <dbReference type="NCBI Taxonomy" id="2909285"/>
    <lineage>
        <taxon>Bacteria</taxon>
        <taxon>Pseudomonadati</taxon>
        <taxon>Verrucomicrobiota</taxon>
        <taxon>Opitutia</taxon>
        <taxon>Opitutales</taxon>
        <taxon>Opitutaceae</taxon>
        <taxon>Synoicihabitans</taxon>
    </lineage>
</organism>
<dbReference type="SUPFAM" id="SSF53590">
    <property type="entry name" value="Nucleoside hydrolase"/>
    <property type="match status" value="1"/>
</dbReference>
<proteinExistence type="predicted"/>
<evidence type="ECO:0000313" key="2">
    <source>
        <dbReference type="Proteomes" id="UP001218638"/>
    </source>
</evidence>
<dbReference type="AlphaFoldDB" id="A0AAF0CRZ1"/>
<evidence type="ECO:0008006" key="3">
    <source>
        <dbReference type="Google" id="ProtNLM"/>
    </source>
</evidence>
<dbReference type="KEGG" id="slom:PXH66_08845"/>
<sequence>MTTAMADSTSRIPLVHLTDLYHPAQDPDDQFDLATVLALPEYDLRAVILDTTERFRKAAPAGWDVNRDPGLVIVTQASYLIARAIPVAVGPEAPLTSVNDDARSRPSREQAGIELLLETLRAADAPVVVSIVGSARVLTAAFNRDPALVREKVRSVLLNAGTTVTRALEWNVQLDAAAFIGLWRSGLPVHWYPCATDKGAFDPKPERGTHWSASHEQLLAELSPSWRAWFAYGLSGSARGDFIGALADLGRGSVWENILAGRRSLWSTVSLVMGAGRGLAKTAHGWRFVPRSEITTQQLCTWPLRLDPISAKVGDDAQVAWSLATAGETSSRLFGRTPGADYGAAMAEALNALLRTLPE</sequence>
<keyword evidence="2" id="KW-1185">Reference proteome</keyword>
<dbReference type="RefSeq" id="WP_330932325.1">
    <property type="nucleotide sequence ID" value="NZ_CP119075.1"/>
</dbReference>